<gene>
    <name evidence="1" type="ORF">QOL99_16260</name>
</gene>
<feature type="non-terminal residue" evidence="1">
    <location>
        <position position="1"/>
    </location>
</feature>
<dbReference type="EMBL" id="JASNGB010000260">
    <property type="protein sequence ID" value="MDL2345687.1"/>
    <property type="molecule type" value="Genomic_DNA"/>
</dbReference>
<evidence type="ECO:0000313" key="2">
    <source>
        <dbReference type="Proteomes" id="UP001302059"/>
    </source>
</evidence>
<dbReference type="Proteomes" id="UP001302059">
    <property type="component" value="Unassembled WGS sequence"/>
</dbReference>
<evidence type="ECO:0000313" key="1">
    <source>
        <dbReference type="EMBL" id="MDL2345687.1"/>
    </source>
</evidence>
<keyword evidence="2" id="KW-1185">Reference proteome</keyword>
<proteinExistence type="predicted"/>
<comment type="caution">
    <text evidence="1">The sequence shown here is derived from an EMBL/GenBank/DDBJ whole genome shotgun (WGS) entry which is preliminary data.</text>
</comment>
<protein>
    <submittedName>
        <fullName evidence="1">Uncharacterized protein</fullName>
    </submittedName>
</protein>
<organism evidence="1 2">
    <name type="scientific">Deinococcus rhizophilus</name>
    <dbReference type="NCBI Taxonomy" id="3049544"/>
    <lineage>
        <taxon>Bacteria</taxon>
        <taxon>Thermotogati</taxon>
        <taxon>Deinococcota</taxon>
        <taxon>Deinococci</taxon>
        <taxon>Deinococcales</taxon>
        <taxon>Deinococcaceae</taxon>
        <taxon>Deinococcus</taxon>
    </lineage>
</organism>
<name>A0ABT7JKV0_9DEIO</name>
<sequence>HVYDDQRAQAALSLETLLAPVRGSRAQARLSSSGEWHAGRASLERLHAALGAFLAEAPEWARQVVQEGLEDR</sequence>
<reference evidence="1 2" key="1">
    <citation type="submission" date="2023-05" db="EMBL/GenBank/DDBJ databases">
        <authorList>
            <person name="Gao F."/>
        </authorList>
    </citation>
    <scope>NUCLEOTIDE SEQUENCE [LARGE SCALE GENOMIC DNA]</scope>
    <source>
        <strain evidence="1 2">MIMF12</strain>
    </source>
</reference>
<accession>A0ABT7JKV0</accession>
<dbReference type="RefSeq" id="WP_285525343.1">
    <property type="nucleotide sequence ID" value="NZ_JASNGB010000260.1"/>
</dbReference>